<comment type="subcellular location">
    <subcellularLocation>
        <location evidence="1">Secreted</location>
    </subcellularLocation>
</comment>
<feature type="signal peptide" evidence="3">
    <location>
        <begin position="1"/>
        <end position="35"/>
    </location>
</feature>
<reference evidence="5" key="1">
    <citation type="journal article" date="2019" name="Int. J. Syst. Evol. Microbiol.">
        <title>The Global Catalogue of Microorganisms (GCM) 10K type strain sequencing project: providing services to taxonomists for standard genome sequencing and annotation.</title>
        <authorList>
            <consortium name="The Broad Institute Genomics Platform"/>
            <consortium name="The Broad Institute Genome Sequencing Center for Infectious Disease"/>
            <person name="Wu L."/>
            <person name="Ma J."/>
        </authorList>
    </citation>
    <scope>NUCLEOTIDE SEQUENCE [LARGE SCALE GENOMIC DNA]</scope>
    <source>
        <strain evidence="5">CGMCC 1.9106</strain>
    </source>
</reference>
<feature type="chain" id="PRO_5045103461" evidence="3">
    <location>
        <begin position="36"/>
        <end position="64"/>
    </location>
</feature>
<evidence type="ECO:0000256" key="1">
    <source>
        <dbReference type="ARBA" id="ARBA00004613"/>
    </source>
</evidence>
<dbReference type="Proteomes" id="UP001596392">
    <property type="component" value="Unassembled WGS sequence"/>
</dbReference>
<evidence type="ECO:0000313" key="5">
    <source>
        <dbReference type="Proteomes" id="UP001596392"/>
    </source>
</evidence>
<gene>
    <name evidence="4" type="ORF">ACFQO7_10075</name>
</gene>
<evidence type="ECO:0000313" key="4">
    <source>
        <dbReference type="EMBL" id="MFC7242824.1"/>
    </source>
</evidence>
<keyword evidence="3" id="KW-0732">Signal</keyword>
<dbReference type="PROSITE" id="PS00256">
    <property type="entry name" value="AKH"/>
    <property type="match status" value="1"/>
</dbReference>
<evidence type="ECO:0000256" key="2">
    <source>
        <dbReference type="ARBA" id="ARBA00022525"/>
    </source>
</evidence>
<keyword evidence="5" id="KW-1185">Reference proteome</keyword>
<proteinExistence type="predicted"/>
<dbReference type="EMBL" id="JBHTAC010000008">
    <property type="protein sequence ID" value="MFC7242824.1"/>
    <property type="molecule type" value="Genomic_DNA"/>
</dbReference>
<sequence length="64" mass="6432">MRIPIRSAGRRLTALLGASALAAIGLVAVATPAQAAVSCQVTYTKAWDNGSGFGANITITNTGD</sequence>
<comment type="caution">
    <text evidence="4">The sequence shown here is derived from an EMBL/GenBank/DDBJ whole genome shotgun (WGS) entry which is preliminary data.</text>
</comment>
<feature type="non-terminal residue" evidence="4">
    <location>
        <position position="64"/>
    </location>
</feature>
<protein>
    <submittedName>
        <fullName evidence="4">Cellulose 1,4-beta-cellobiosidase</fullName>
    </submittedName>
</protein>
<dbReference type="InterPro" id="IPR002047">
    <property type="entry name" value="Adipokinetic_hormone_CS"/>
</dbReference>
<accession>A0ABW2GWX6</accession>
<evidence type="ECO:0000256" key="3">
    <source>
        <dbReference type="SAM" id="SignalP"/>
    </source>
</evidence>
<organism evidence="4 5">
    <name type="scientific">Catellatospora aurea</name>
    <dbReference type="NCBI Taxonomy" id="1337874"/>
    <lineage>
        <taxon>Bacteria</taxon>
        <taxon>Bacillati</taxon>
        <taxon>Actinomycetota</taxon>
        <taxon>Actinomycetes</taxon>
        <taxon>Micromonosporales</taxon>
        <taxon>Micromonosporaceae</taxon>
        <taxon>Catellatospora</taxon>
    </lineage>
</organism>
<keyword evidence="2" id="KW-0964">Secreted</keyword>
<name>A0ABW2GWX6_9ACTN</name>